<dbReference type="OrthoDB" id="75169at2759"/>
<dbReference type="RefSeq" id="XP_012770702.1">
    <property type="nucleotide sequence ID" value="XM_012915248.1"/>
</dbReference>
<keyword evidence="1" id="KW-0472">Membrane</keyword>
<sequence>MGFLYQVLKDVSEKQPYSVGKEELKKLVTDLKTKLSTGREGFKVIAQVARKVREYNESVERSNNAVKKPIDTLLGQVDDKFKTKVSNILKDNAASGKETFTEEQIKQADDAIKEVLEQCLKHASIFNIAFNTVETKINDMNSILRDKVKNAGRNVLHETVRLTEVSDKAKKDFKEMTAKIRSVLEWLGKDVNEQIDAKVNELVDSLRSLVAEILHQLNGVYDKLGSYVNELGMWINNTESFIEGVTKKYVEPIVKRGVGYVNQDAIKHKVEELAKKGEQLYWIFESTKDNVTKLVEEVKQKVTELETAVQVDLFEIKRQIQTEIGNYVRGYAQKVEAQVKKITDKDGLTRIETEVKAWARTYTGIKYEERVKEWIEEILDESEIVVGLLKKYVNSGQNRSQLESKLSAGTDTFNETCIKTIASKITEKVRVGIIPEAGKAVEDALNDDSDYETGSIQRHIGAVMIGCNQFALLLGQKLRGQNGGINIGEIAKEVEIDLKGPPVDKADVILSSAVKYTLNLIVSVANKVADQLEWLTGEEDFHANIGKVDIASKVAGVLFDNLQTALRSSIDPAITHKSGSKSTLDQYNFYIDIADVLENELPQLKGTRGRDQHVELKKLTTSFKPGGALGNSKSRRQNLDDAIAEVDKHITDAFNNHVLNIYVKKASSSSATEDRGELKALMTNIGQSLKDLMSDISKVGEELNRHLYYLKHTKIDKQLNSIRRCIGILQSSSLAKVIQATQDFIDTDAHKIRDSTIEKLKQFVNTQTANASSTLTTAARRNYVSSVKALLTAFADKVGQELRELPAEIDRDLTIGFKGLMKTLEDGSTSAKITGKENIKKLSELANLPSGTGEQKKEAFKKLSENFNSFWKPINEYIVQEIKREHKEIMLQRNPPVQVGDRDPHHYADNLAKVQQKLDDLLNHLKNVPDDRKYLYDNKFTSLLSTLSSSLTALTPSAFANPRHPELLDAVKQGLEGFVKELGRVYVNGYEGGSTIKRWTHKETGEDELTADGRNGAKIFFSILEILFYDLLKLLQGCVKGGDSHDKKIFLNDVIKEGNKTKNPLGNWLHERGFRVSDDERTQNGELDRTKKGSAIYALLLTVITGADKGHLTTCKPNKKSNKFNLLDILRCLTGHLGTYYSVCHYQIHSKPKAPRNIYQMLHWVCGLWHHPMRDPLRYYVMELFPKPKGEEHKTHKEIGSANLTLDVQTEADITARALDAKLLPICGNSHDILVAILGNGNAEGRYACEFRINPDGLSYPADPAQCLDMLLDILRRLFLQFRYLSNRCSVAAEHHGWSECHYGREIPTTKSHCVNRLTDEVTCQPNTQPTCQAACQVNTKPNCQPTSPLMSLLNDCLPGHLPHILESVGCKAQCRTCSPSNSGKPCLTPFGFRAFTGSTKTGKFLCSVLKTFLNNDYVKYLCCLQPKPPKTLPEHFGFALSLVKGWSNISKLSQNMKSKYSFQSSFESRVRDVSLKLYPDSYELTKTLMKAYGSQAVLHEDCKHPHLVNFTTSEICRYDVADVTCAPYLQSLCADSYEYMSINNCSLYLSWAIYLSWDFWRLLNDLYNDFCNIFCADWGCRGCLRGDTCKKGWHGLTDEKSGNPRCQCSSIVSCKGVSPTLYRYGFSFGKADKLNNDEYKKKCSDFCGQLNKLLNSKYFSDLFDKCDDFLFTIRAPFIWLNVALWLLSLLYLIHIMVIRLDLLHIKSHLHSPSSHRIAAQSLLAAGRVNKLNRVFYLQP</sequence>
<dbReference type="VEuPathDB" id="PiroplasmaDB:BBBOND_0004150"/>
<organism evidence="2">
    <name type="scientific">Babesia bigemina</name>
    <dbReference type="NCBI Taxonomy" id="5866"/>
    <lineage>
        <taxon>Eukaryota</taxon>
        <taxon>Sar</taxon>
        <taxon>Alveolata</taxon>
        <taxon>Apicomplexa</taxon>
        <taxon>Aconoidasida</taxon>
        <taxon>Piroplasmida</taxon>
        <taxon>Babesiidae</taxon>
        <taxon>Babesia</taxon>
    </lineage>
</organism>
<evidence type="ECO:0000256" key="1">
    <source>
        <dbReference type="SAM" id="Phobius"/>
    </source>
</evidence>
<reference evidence="2" key="1">
    <citation type="journal article" date="2014" name="Nucleic Acids Res.">
        <title>The evolutionary dynamics of variant antigen genes in Babesia reveal a history of genomic innovation underlying host-parasite interaction.</title>
        <authorList>
            <person name="Jackson A.P."/>
            <person name="Otto T.D."/>
            <person name="Darby A."/>
            <person name="Ramaprasad A."/>
            <person name="Xia D."/>
            <person name="Echaide I.E."/>
            <person name="Farber M."/>
            <person name="Gahlot S."/>
            <person name="Gamble J."/>
            <person name="Gupta D."/>
            <person name="Gupta Y."/>
            <person name="Jackson L."/>
            <person name="Malandrin L."/>
            <person name="Malas T.B."/>
            <person name="Moussa E."/>
            <person name="Nair M."/>
            <person name="Reid AJ."/>
            <person name="Sanders M."/>
            <person name="Sharma J."/>
            <person name="Tracey A."/>
            <person name="Quail M.A."/>
            <person name="Weir W."/>
            <person name="Wastling J.M."/>
            <person name="Hall N."/>
            <person name="Willadsen P."/>
            <person name="Lingelbach K."/>
            <person name="Shiels B."/>
            <person name="Tait A."/>
            <person name="Berriman M."/>
            <person name="Allred D.R."/>
            <person name="Pain A."/>
        </authorList>
    </citation>
    <scope>NUCLEOTIDE SEQUENCE</scope>
    <source>
        <strain evidence="2">Bond</strain>
    </source>
</reference>
<accession>A0A061BJX2</accession>
<dbReference type="KEGG" id="bbig:BBBOND_0004150"/>
<dbReference type="EMBL" id="LK055150">
    <property type="protein sequence ID" value="CDR71757.1"/>
    <property type="molecule type" value="Genomic_DNA"/>
</dbReference>
<protein>
    <recommendedName>
        <fullName evidence="3">C3H1-type domain-containing protein</fullName>
    </recommendedName>
</protein>
<evidence type="ECO:0000313" key="2">
    <source>
        <dbReference type="EMBL" id="CDR71757.1"/>
    </source>
</evidence>
<keyword evidence="1" id="KW-1133">Transmembrane helix</keyword>
<dbReference type="GeneID" id="24561974"/>
<name>A0A061BJX2_BABBI</name>
<dbReference type="Gene3D" id="1.20.120.20">
    <property type="entry name" value="Apolipoprotein"/>
    <property type="match status" value="1"/>
</dbReference>
<feature type="transmembrane region" description="Helical" evidence="1">
    <location>
        <begin position="1678"/>
        <end position="1699"/>
    </location>
</feature>
<gene>
    <name evidence="2" type="ORF">BBBOND_0004150</name>
</gene>
<reference evidence="2" key="2">
    <citation type="submission" date="2014-06" db="EMBL/GenBank/DDBJ databases">
        <authorList>
            <person name="Aslett M."/>
            <person name="De Silva Nishadi"/>
        </authorList>
    </citation>
    <scope>NUCLEOTIDE SEQUENCE</scope>
    <source>
        <strain evidence="2">Bond</strain>
    </source>
</reference>
<keyword evidence="1" id="KW-0812">Transmembrane</keyword>
<proteinExistence type="predicted"/>
<evidence type="ECO:0008006" key="3">
    <source>
        <dbReference type="Google" id="ProtNLM"/>
    </source>
</evidence>